<feature type="compositionally biased region" description="Low complexity" evidence="1">
    <location>
        <begin position="45"/>
        <end position="72"/>
    </location>
</feature>
<feature type="compositionally biased region" description="Polar residues" evidence="1">
    <location>
        <begin position="14"/>
        <end position="30"/>
    </location>
</feature>
<dbReference type="EMBL" id="CAJPDR010000002">
    <property type="protein sequence ID" value="CAF9903803.1"/>
    <property type="molecule type" value="Genomic_DNA"/>
</dbReference>
<accession>A0A8H3I415</accession>
<name>A0A8H3I415_9LECA</name>
<organism evidence="2 3">
    <name type="scientific">Alectoria fallacina</name>
    <dbReference type="NCBI Taxonomy" id="1903189"/>
    <lineage>
        <taxon>Eukaryota</taxon>
        <taxon>Fungi</taxon>
        <taxon>Dikarya</taxon>
        <taxon>Ascomycota</taxon>
        <taxon>Pezizomycotina</taxon>
        <taxon>Lecanoromycetes</taxon>
        <taxon>OSLEUM clade</taxon>
        <taxon>Lecanoromycetidae</taxon>
        <taxon>Lecanorales</taxon>
        <taxon>Lecanorineae</taxon>
        <taxon>Parmeliaceae</taxon>
        <taxon>Alectoria</taxon>
    </lineage>
</organism>
<feature type="region of interest" description="Disordered" evidence="1">
    <location>
        <begin position="1"/>
        <end position="169"/>
    </location>
</feature>
<proteinExistence type="predicted"/>
<comment type="caution">
    <text evidence="2">The sequence shown here is derived from an EMBL/GenBank/DDBJ whole genome shotgun (WGS) entry which is preliminary data.</text>
</comment>
<evidence type="ECO:0000256" key="1">
    <source>
        <dbReference type="SAM" id="MobiDB-lite"/>
    </source>
</evidence>
<feature type="compositionally biased region" description="Pro residues" evidence="1">
    <location>
        <begin position="73"/>
        <end position="91"/>
    </location>
</feature>
<sequence>MGVQIHSEDPISPTPQTADRSNAGNPSQRAKATAPSLYAYPPAQPGAAAPTATSTVPQSSSYGPPAPQAGAAPVPPPPTITPKPSLPPPPKAGEKPLSPEHYAPVHFTPAQPLPYASQMSQPTVEPPLEDIPAGSTTSTSMRASFENSSAQPSIIPSSTGYVQNPFASDMTPDQRFAAEQQQENRADILPSLGYVDNPKGPRPGFEDEGTVWGAAKKWVKETGGKAREEVVEVWDKLGRER</sequence>
<protein>
    <submittedName>
        <fullName evidence="2">Uncharacterized protein</fullName>
    </submittedName>
</protein>
<feature type="compositionally biased region" description="Polar residues" evidence="1">
    <location>
        <begin position="134"/>
        <end position="166"/>
    </location>
</feature>
<dbReference type="AlphaFoldDB" id="A0A8H3I415"/>
<feature type="region of interest" description="Disordered" evidence="1">
    <location>
        <begin position="186"/>
        <end position="209"/>
    </location>
</feature>
<dbReference type="Proteomes" id="UP000664203">
    <property type="component" value="Unassembled WGS sequence"/>
</dbReference>
<dbReference type="OrthoDB" id="5385910at2759"/>
<evidence type="ECO:0000313" key="2">
    <source>
        <dbReference type="EMBL" id="CAF9903803.1"/>
    </source>
</evidence>
<keyword evidence="3" id="KW-1185">Reference proteome</keyword>
<gene>
    <name evidence="2" type="ORF">ALECFALPRED_002986</name>
</gene>
<evidence type="ECO:0000313" key="3">
    <source>
        <dbReference type="Proteomes" id="UP000664203"/>
    </source>
</evidence>
<reference evidence="2" key="1">
    <citation type="submission" date="2021-03" db="EMBL/GenBank/DDBJ databases">
        <authorList>
            <person name="Tagirdzhanova G."/>
        </authorList>
    </citation>
    <scope>NUCLEOTIDE SEQUENCE</scope>
</reference>